<proteinExistence type="predicted"/>
<keyword evidence="3" id="KW-1185">Reference proteome</keyword>
<dbReference type="AlphaFoldDB" id="A0A7G8Q4H2"/>
<dbReference type="InterPro" id="IPR036086">
    <property type="entry name" value="ParB/Sulfiredoxin_sf"/>
</dbReference>
<dbReference type="CDD" id="cd16387">
    <property type="entry name" value="ParB_N_Srx"/>
    <property type="match status" value="1"/>
</dbReference>
<protein>
    <submittedName>
        <fullName evidence="2">ParB N-terminal domain-containing protein</fullName>
    </submittedName>
</protein>
<dbReference type="Proteomes" id="UP000515873">
    <property type="component" value="Chromosome"/>
</dbReference>
<sequence>MKTQCVDPKNLQFSPWNANHVSPDNQRRLEESIRRNGLFRPVVVRELPTGELEVIAGEHTTRAAIAIGYDQIDVYNLGPIDDKRAKEIAVVDNRHYGLEDTLKLSSLLKDIEGDVTEFMPFSDNDLKEIFQSDSIDLDSLDLELDLSFSKPEEPSPMDEVTSAPQTHQMMRFKVPLEDADRVTRIMEAVMKRQGFTGQDSLANAGDALVYLCSNWSQKD</sequence>
<dbReference type="SMART" id="SM00470">
    <property type="entry name" value="ParB"/>
    <property type="match status" value="1"/>
</dbReference>
<dbReference type="EMBL" id="CP060412">
    <property type="protein sequence ID" value="QNK01680.1"/>
    <property type="molecule type" value="Genomic_DNA"/>
</dbReference>
<feature type="domain" description="ParB-like N-terminal" evidence="1">
    <location>
        <begin position="4"/>
        <end position="94"/>
    </location>
</feature>
<dbReference type="InterPro" id="IPR050336">
    <property type="entry name" value="Chromosome_partition/occlusion"/>
</dbReference>
<dbReference type="Gene3D" id="3.90.1530.10">
    <property type="entry name" value="Conserved hypothetical protein from pyrococcus furiosus pfu- 392566-001, ParB domain"/>
    <property type="match status" value="1"/>
</dbReference>
<dbReference type="SUPFAM" id="SSF110849">
    <property type="entry name" value="ParB/Sulfiredoxin"/>
    <property type="match status" value="1"/>
</dbReference>
<name>A0A7G8Q4H2_9GAMM</name>
<evidence type="ECO:0000313" key="2">
    <source>
        <dbReference type="EMBL" id="QNK01680.1"/>
    </source>
</evidence>
<evidence type="ECO:0000259" key="1">
    <source>
        <dbReference type="SMART" id="SM00470"/>
    </source>
</evidence>
<accession>A0A7G8Q4H2</accession>
<dbReference type="InterPro" id="IPR003115">
    <property type="entry name" value="ParB_N"/>
</dbReference>
<dbReference type="PANTHER" id="PTHR33375">
    <property type="entry name" value="CHROMOSOME-PARTITIONING PROTEIN PARB-RELATED"/>
    <property type="match status" value="1"/>
</dbReference>
<gene>
    <name evidence="2" type="ORF">H8F01_00425</name>
</gene>
<organism evidence="2 3">
    <name type="scientific">Dyella telluris</name>
    <dbReference type="NCBI Taxonomy" id="2763498"/>
    <lineage>
        <taxon>Bacteria</taxon>
        <taxon>Pseudomonadati</taxon>
        <taxon>Pseudomonadota</taxon>
        <taxon>Gammaproteobacteria</taxon>
        <taxon>Lysobacterales</taxon>
        <taxon>Rhodanobacteraceae</taxon>
        <taxon>Dyella</taxon>
    </lineage>
</organism>
<dbReference type="GO" id="GO:0007059">
    <property type="term" value="P:chromosome segregation"/>
    <property type="evidence" value="ECO:0007669"/>
    <property type="project" value="TreeGrafter"/>
</dbReference>
<dbReference type="GO" id="GO:0005694">
    <property type="term" value="C:chromosome"/>
    <property type="evidence" value="ECO:0007669"/>
    <property type="project" value="TreeGrafter"/>
</dbReference>
<dbReference type="KEGG" id="dtl:H8F01_00425"/>
<dbReference type="PANTHER" id="PTHR33375:SF1">
    <property type="entry name" value="CHROMOSOME-PARTITIONING PROTEIN PARB-RELATED"/>
    <property type="match status" value="1"/>
</dbReference>
<reference evidence="2 3" key="1">
    <citation type="submission" date="2020-08" db="EMBL/GenBank/DDBJ databases">
        <title>Dyella sp. G9 isolated from forest soil.</title>
        <authorList>
            <person name="Fu J."/>
            <person name="Qiu L."/>
        </authorList>
    </citation>
    <scope>NUCLEOTIDE SEQUENCE [LARGE SCALE GENOMIC DNA]</scope>
    <source>
        <strain evidence="2 3">G9</strain>
    </source>
</reference>
<dbReference type="RefSeq" id="WP_187057139.1">
    <property type="nucleotide sequence ID" value="NZ_CP060412.1"/>
</dbReference>
<dbReference type="GO" id="GO:0045881">
    <property type="term" value="P:positive regulation of sporulation resulting in formation of a cellular spore"/>
    <property type="evidence" value="ECO:0007669"/>
    <property type="project" value="TreeGrafter"/>
</dbReference>
<dbReference type="Pfam" id="PF02195">
    <property type="entry name" value="ParB_N"/>
    <property type="match status" value="1"/>
</dbReference>
<evidence type="ECO:0000313" key="3">
    <source>
        <dbReference type="Proteomes" id="UP000515873"/>
    </source>
</evidence>